<dbReference type="EMBL" id="VJMG01000010">
    <property type="protein sequence ID" value="TRL41339.1"/>
    <property type="molecule type" value="Genomic_DNA"/>
</dbReference>
<dbReference type="AlphaFoldDB" id="A0A549TFQ4"/>
<keyword evidence="3" id="KW-1185">Reference proteome</keyword>
<proteinExistence type="predicted"/>
<organism evidence="2 3">
    <name type="scientific">Rhizobium straminoryzae</name>
    <dbReference type="NCBI Taxonomy" id="1387186"/>
    <lineage>
        <taxon>Bacteria</taxon>
        <taxon>Pseudomonadati</taxon>
        <taxon>Pseudomonadota</taxon>
        <taxon>Alphaproteobacteria</taxon>
        <taxon>Hyphomicrobiales</taxon>
        <taxon>Rhizobiaceae</taxon>
        <taxon>Rhizobium/Agrobacterium group</taxon>
        <taxon>Rhizobium</taxon>
    </lineage>
</organism>
<accession>A0A549TFQ4</accession>
<feature type="transmembrane region" description="Helical" evidence="1">
    <location>
        <begin position="36"/>
        <end position="57"/>
    </location>
</feature>
<dbReference type="Proteomes" id="UP000316801">
    <property type="component" value="Unassembled WGS sequence"/>
</dbReference>
<gene>
    <name evidence="2" type="ORF">FNA46_05230</name>
</gene>
<protein>
    <submittedName>
        <fullName evidence="2">DUF1206 domain-containing protein</fullName>
    </submittedName>
</protein>
<dbReference type="RefSeq" id="WP_143124040.1">
    <property type="nucleotide sequence ID" value="NZ_VJMG01000010.1"/>
</dbReference>
<keyword evidence="1" id="KW-0812">Transmembrane</keyword>
<sequence>MVAPAALAATPPGWAVLAAAPEAAAAAGTFLVSNPIGWAILGTVAVGTLAYGGYRLYQNAHSESEARFKTKTISDACSTCHDCESLQREIQNVRNEVAQRHTEMREDVNGLFAVRPGPIPGREYLGTWPGHQMQYEGKQRRLRRLLNASATAGCPPMAGDYWKWAEEPTPAMPAPRI</sequence>
<evidence type="ECO:0000256" key="1">
    <source>
        <dbReference type="SAM" id="Phobius"/>
    </source>
</evidence>
<comment type="caution">
    <text evidence="2">The sequence shown here is derived from an EMBL/GenBank/DDBJ whole genome shotgun (WGS) entry which is preliminary data.</text>
</comment>
<name>A0A549TFQ4_9HYPH</name>
<keyword evidence="1" id="KW-0472">Membrane</keyword>
<evidence type="ECO:0000313" key="2">
    <source>
        <dbReference type="EMBL" id="TRL41339.1"/>
    </source>
</evidence>
<reference evidence="2 3" key="1">
    <citation type="submission" date="2019-07" db="EMBL/GenBank/DDBJ databases">
        <title>Ln-dependent methylotrophs.</title>
        <authorList>
            <person name="Tani A."/>
        </authorList>
    </citation>
    <scope>NUCLEOTIDE SEQUENCE [LARGE SCALE GENOMIC DNA]</scope>
    <source>
        <strain evidence="2 3">SM12</strain>
    </source>
</reference>
<evidence type="ECO:0000313" key="3">
    <source>
        <dbReference type="Proteomes" id="UP000316801"/>
    </source>
</evidence>
<keyword evidence="1" id="KW-1133">Transmembrane helix</keyword>